<dbReference type="AlphaFoldDB" id="A0ABD3PCH2"/>
<evidence type="ECO:0000256" key="7">
    <source>
        <dbReference type="PROSITE-ProRule" id="PRU00221"/>
    </source>
</evidence>
<dbReference type="InterPro" id="IPR045183">
    <property type="entry name" value="Ebi-like"/>
</dbReference>
<accession>A0ABD3PCH2</accession>
<dbReference type="SMART" id="SM00667">
    <property type="entry name" value="LisH"/>
    <property type="match status" value="1"/>
</dbReference>
<evidence type="ECO:0000256" key="6">
    <source>
        <dbReference type="ARBA" id="ARBA00023242"/>
    </source>
</evidence>
<keyword evidence="2 7" id="KW-0853">WD repeat</keyword>
<feature type="repeat" description="WD" evidence="7">
    <location>
        <begin position="795"/>
        <end position="845"/>
    </location>
</feature>
<feature type="repeat" description="WD" evidence="7">
    <location>
        <begin position="625"/>
        <end position="657"/>
    </location>
</feature>
<keyword evidence="4" id="KW-0805">Transcription regulation</keyword>
<keyword evidence="3" id="KW-0677">Repeat</keyword>
<dbReference type="Proteomes" id="UP001530400">
    <property type="component" value="Unassembled WGS sequence"/>
</dbReference>
<dbReference type="Pfam" id="PF08513">
    <property type="entry name" value="LisH"/>
    <property type="match status" value="1"/>
</dbReference>
<dbReference type="InterPro" id="IPR036322">
    <property type="entry name" value="WD40_repeat_dom_sf"/>
</dbReference>
<dbReference type="PROSITE" id="PS50082">
    <property type="entry name" value="WD_REPEATS_2"/>
    <property type="match status" value="6"/>
</dbReference>
<organism evidence="9 10">
    <name type="scientific">Cyclotella atomus</name>
    <dbReference type="NCBI Taxonomy" id="382360"/>
    <lineage>
        <taxon>Eukaryota</taxon>
        <taxon>Sar</taxon>
        <taxon>Stramenopiles</taxon>
        <taxon>Ochrophyta</taxon>
        <taxon>Bacillariophyta</taxon>
        <taxon>Coscinodiscophyceae</taxon>
        <taxon>Thalassiosirophycidae</taxon>
        <taxon>Stephanodiscales</taxon>
        <taxon>Stephanodiscaceae</taxon>
        <taxon>Cyclotella</taxon>
    </lineage>
</organism>
<dbReference type="InterPro" id="IPR015943">
    <property type="entry name" value="WD40/YVTN_repeat-like_dom_sf"/>
</dbReference>
<dbReference type="PROSITE" id="PS50896">
    <property type="entry name" value="LISH"/>
    <property type="match status" value="1"/>
</dbReference>
<feature type="region of interest" description="Disordered" evidence="8">
    <location>
        <begin position="245"/>
        <end position="315"/>
    </location>
</feature>
<feature type="compositionally biased region" description="Acidic residues" evidence="8">
    <location>
        <begin position="285"/>
        <end position="297"/>
    </location>
</feature>
<feature type="compositionally biased region" description="Basic and acidic residues" evidence="8">
    <location>
        <begin position="25"/>
        <end position="36"/>
    </location>
</feature>
<keyword evidence="10" id="KW-1185">Reference proteome</keyword>
<sequence>MSSGGEGGSKRSHDGEPRPSASKQQQHDEKSNGFEKKKARKNGTAAAEAIAPLDSAPLSVTAEEINYLIYRYLQESGFTHTSFTFAHESLAGKLRPRNSSSIPPGALVLFLQKGLQYIGMEEGLRRQQANVDGSNAAAEEDEAKTGKQQPSSSSRDDADFTLLCPRALHTLKQKEPPIKLRVPPASAAAVIKAKMEMEEKIARERAALYGKKRGKKQQVFYEEEVGDQEEIMDEEQQQQVVQVHKKKGKGKKKTVVAEEDEEETTVDAAALSPKRRKKKKKAMEVDEEEGQIDEFETDLPAKKPSAKKTKSTSAVATPMAIDVEEVDNAKQKAKSLSQQQLQLQKIQQQQQQQALQQQQRNNPQLTPQQQQQQLAIQQFQEAQRLQQEAANAQQQIFQNNNNDNNRGLPQSYTTALDADAEAAELARQQAQIQAVLAQRQQAVLTGQRAQQQPQMGIQGEDSARVIAAALMASAKGGQGQAVGGVNAVQPNAISSNSANNGKAITNSQALNNTTTNMGPPPPIMQDKRALNNDEGQEIRRPTTIDSQTLADIEAEDRLKAIHPIEVMELSDHTSEVFMCAWNPRFTNLIATGSGDASARIWAINPPNATGGCQRSILLPHGINSADKKNKDVTTLEWSPSGESLATGSYDGVARVWSRSGELIQTLKGHRGPIFSLKWNKRGNFLLSGSYDKTTIVWDVSGEKGVVKQQFSFHYAPALDVDWKDDLTFASCSTDKTVQICRVGSSRPLKTFSGHADEVNAVKWDPSGTLLASCSDDCTAKVWDVNSTSNLPKWDFKSHQQEIYTVKWSPTGPGSKNPNKPLMLATASFDGSVRLWNVYDGTCARILSRHRESVYSVAFSPTGDYLASGSLAGQLYIWNVRDGQIIKSFKGKGDIFEVAWNIEESRVAACFSSNVVSVIDFKRP</sequence>
<dbReference type="FunFam" id="2.130.10.10:FF:000218">
    <property type="entry name" value="WD40 repeat-containing protein HOS15"/>
    <property type="match status" value="1"/>
</dbReference>
<dbReference type="Gene3D" id="1.20.960.30">
    <property type="match status" value="1"/>
</dbReference>
<evidence type="ECO:0000313" key="10">
    <source>
        <dbReference type="Proteomes" id="UP001530400"/>
    </source>
</evidence>
<dbReference type="SUPFAM" id="SSF50978">
    <property type="entry name" value="WD40 repeat-like"/>
    <property type="match status" value="1"/>
</dbReference>
<evidence type="ECO:0000256" key="2">
    <source>
        <dbReference type="ARBA" id="ARBA00022574"/>
    </source>
</evidence>
<proteinExistence type="predicted"/>
<feature type="compositionally biased region" description="Basic and acidic residues" evidence="8">
    <location>
        <begin position="8"/>
        <end position="17"/>
    </location>
</feature>
<feature type="compositionally biased region" description="Basic residues" evidence="8">
    <location>
        <begin position="245"/>
        <end position="254"/>
    </location>
</feature>
<gene>
    <name evidence="9" type="ORF">ACHAWO_013589</name>
</gene>
<evidence type="ECO:0000256" key="8">
    <source>
        <dbReference type="SAM" id="MobiDB-lite"/>
    </source>
</evidence>
<dbReference type="InterPro" id="IPR006594">
    <property type="entry name" value="LisH"/>
</dbReference>
<dbReference type="PRINTS" id="PR00320">
    <property type="entry name" value="GPROTEINBRPT"/>
</dbReference>
<keyword evidence="6" id="KW-0539">Nucleus</keyword>
<dbReference type="PROSITE" id="PS50294">
    <property type="entry name" value="WD_REPEATS_REGION"/>
    <property type="match status" value="6"/>
</dbReference>
<comment type="subcellular location">
    <subcellularLocation>
        <location evidence="1">Nucleus</location>
    </subcellularLocation>
</comment>
<dbReference type="InterPro" id="IPR001680">
    <property type="entry name" value="WD40_rpt"/>
</dbReference>
<evidence type="ECO:0000256" key="4">
    <source>
        <dbReference type="ARBA" id="ARBA00023015"/>
    </source>
</evidence>
<feature type="region of interest" description="Disordered" evidence="8">
    <location>
        <begin position="129"/>
        <end position="158"/>
    </location>
</feature>
<feature type="repeat" description="WD" evidence="7">
    <location>
        <begin position="666"/>
        <end position="707"/>
    </location>
</feature>
<comment type="caution">
    <text evidence="9">The sequence shown here is derived from an EMBL/GenBank/DDBJ whole genome shotgun (WGS) entry which is preliminary data.</text>
</comment>
<dbReference type="PROSITE" id="PS00678">
    <property type="entry name" value="WD_REPEATS_1"/>
    <property type="match status" value="3"/>
</dbReference>
<evidence type="ECO:0000256" key="3">
    <source>
        <dbReference type="ARBA" id="ARBA00022737"/>
    </source>
</evidence>
<dbReference type="PANTHER" id="PTHR22846">
    <property type="entry name" value="WD40 REPEAT PROTEIN"/>
    <property type="match status" value="1"/>
</dbReference>
<feature type="region of interest" description="Disordered" evidence="8">
    <location>
        <begin position="1"/>
        <end position="44"/>
    </location>
</feature>
<feature type="repeat" description="WD" evidence="7">
    <location>
        <begin position="846"/>
        <end position="887"/>
    </location>
</feature>
<feature type="repeat" description="WD" evidence="7">
    <location>
        <begin position="569"/>
        <end position="601"/>
    </location>
</feature>
<dbReference type="Pfam" id="PF00400">
    <property type="entry name" value="WD40"/>
    <property type="match status" value="6"/>
</dbReference>
<dbReference type="Gene3D" id="2.130.10.10">
    <property type="entry name" value="YVTN repeat-like/Quinoprotein amine dehydrogenase"/>
    <property type="match status" value="1"/>
</dbReference>
<dbReference type="InterPro" id="IPR019775">
    <property type="entry name" value="WD40_repeat_CS"/>
</dbReference>
<name>A0ABD3PCH2_9STRA</name>
<evidence type="ECO:0000256" key="1">
    <source>
        <dbReference type="ARBA" id="ARBA00004123"/>
    </source>
</evidence>
<dbReference type="InterPro" id="IPR020472">
    <property type="entry name" value="WD40_PAC1"/>
</dbReference>
<reference evidence="9 10" key="1">
    <citation type="submission" date="2024-10" db="EMBL/GenBank/DDBJ databases">
        <title>Updated reference genomes for cyclostephanoid diatoms.</title>
        <authorList>
            <person name="Roberts W.R."/>
            <person name="Alverson A.J."/>
        </authorList>
    </citation>
    <scope>NUCLEOTIDE SEQUENCE [LARGE SCALE GENOMIC DNA]</scope>
    <source>
        <strain evidence="9 10">AJA010-31</strain>
    </source>
</reference>
<dbReference type="GO" id="GO:0005634">
    <property type="term" value="C:nucleus"/>
    <property type="evidence" value="ECO:0007669"/>
    <property type="project" value="UniProtKB-SubCell"/>
</dbReference>
<evidence type="ECO:0000313" key="9">
    <source>
        <dbReference type="EMBL" id="KAL3785402.1"/>
    </source>
</evidence>
<evidence type="ECO:0000256" key="5">
    <source>
        <dbReference type="ARBA" id="ARBA00023163"/>
    </source>
</evidence>
<dbReference type="SMART" id="SM00320">
    <property type="entry name" value="WD40"/>
    <property type="match status" value="8"/>
</dbReference>
<dbReference type="EMBL" id="JALLPJ020000695">
    <property type="protein sequence ID" value="KAL3785402.1"/>
    <property type="molecule type" value="Genomic_DNA"/>
</dbReference>
<protein>
    <submittedName>
        <fullName evidence="9">Uncharacterized protein</fullName>
    </submittedName>
</protein>
<feature type="repeat" description="WD" evidence="7">
    <location>
        <begin position="751"/>
        <end position="792"/>
    </location>
</feature>
<dbReference type="PANTHER" id="PTHR22846:SF2">
    <property type="entry name" value="F-BOX-LIKE_WD REPEAT-CONTAINING PROTEIN EBI"/>
    <property type="match status" value="1"/>
</dbReference>
<dbReference type="CDD" id="cd00200">
    <property type="entry name" value="WD40"/>
    <property type="match status" value="1"/>
</dbReference>
<keyword evidence="5" id="KW-0804">Transcription</keyword>